<gene>
    <name evidence="19" type="primary">trpC</name>
    <name evidence="15" type="synonym">trpF</name>
    <name evidence="19" type="ORF">NCTC10254_00872</name>
</gene>
<dbReference type="GO" id="GO:0000162">
    <property type="term" value="P:L-tryptophan biosynthetic process"/>
    <property type="evidence" value="ECO:0007669"/>
    <property type="project" value="UniProtKB-UniRule"/>
</dbReference>
<dbReference type="Pfam" id="PF00697">
    <property type="entry name" value="PRAI"/>
    <property type="match status" value="2"/>
</dbReference>
<dbReference type="InterPro" id="IPR001468">
    <property type="entry name" value="Indole-3-GlycerolPSynthase_CS"/>
</dbReference>
<evidence type="ECO:0000256" key="7">
    <source>
        <dbReference type="ARBA" id="ARBA00022605"/>
    </source>
</evidence>
<feature type="domain" description="N-(5'phosphoribosyl) anthranilate isomerase (PRAI)" evidence="18">
    <location>
        <begin position="407"/>
        <end position="481"/>
    </location>
</feature>
<evidence type="ECO:0000313" key="20">
    <source>
        <dbReference type="Proteomes" id="UP000249886"/>
    </source>
</evidence>
<dbReference type="GeneID" id="84574695"/>
<dbReference type="RefSeq" id="WP_005526777.1">
    <property type="nucleotide sequence ID" value="NZ_CP050134.2"/>
</dbReference>
<keyword evidence="11 15" id="KW-0413">Isomerase</keyword>
<keyword evidence="8" id="KW-0210">Decarboxylase</keyword>
<dbReference type="EMBL" id="UARK01000001">
    <property type="protein sequence ID" value="SPW24491.1"/>
    <property type="molecule type" value="Genomic_DNA"/>
</dbReference>
<accession>A0A6H9XEU0</accession>
<feature type="domain" description="Indole-3-glycerol phosphate synthase" evidence="17">
    <location>
        <begin position="26"/>
        <end position="256"/>
    </location>
</feature>
<keyword evidence="9 15" id="KW-0822">Tryptophan biosynthesis</keyword>
<evidence type="ECO:0000256" key="11">
    <source>
        <dbReference type="ARBA" id="ARBA00023235"/>
    </source>
</evidence>
<comment type="similarity">
    <text evidence="6">In the C-terminal section; belongs to the TrpF family.</text>
</comment>
<name>A0A6H9XEU0_9CORY</name>
<dbReference type="SUPFAM" id="SSF51366">
    <property type="entry name" value="Ribulose-phoshate binding barrel"/>
    <property type="match status" value="2"/>
</dbReference>
<evidence type="ECO:0000259" key="17">
    <source>
        <dbReference type="Pfam" id="PF00218"/>
    </source>
</evidence>
<evidence type="ECO:0000259" key="18">
    <source>
        <dbReference type="Pfam" id="PF00697"/>
    </source>
</evidence>
<keyword evidence="12 19" id="KW-0456">Lyase</keyword>
<dbReference type="UniPathway" id="UPA00035">
    <property type="reaction ID" value="UER00042"/>
</dbReference>
<dbReference type="PANTHER" id="PTHR22854:SF2">
    <property type="entry name" value="INDOLE-3-GLYCEROL-PHOSPHATE SYNTHASE"/>
    <property type="match status" value="1"/>
</dbReference>
<keyword evidence="13" id="KW-0511">Multifunctional enzyme</keyword>
<evidence type="ECO:0000256" key="3">
    <source>
        <dbReference type="ARBA" id="ARBA00004664"/>
    </source>
</evidence>
<comment type="similarity">
    <text evidence="5">In the N-terminal section; belongs to the TrpC family.</text>
</comment>
<comment type="pathway">
    <text evidence="3 15">Amino-acid biosynthesis; L-tryptophan biosynthesis; L-tryptophan from chorismate: step 3/5.</text>
</comment>
<dbReference type="InterPro" id="IPR001240">
    <property type="entry name" value="PRAI_dom"/>
</dbReference>
<evidence type="ECO:0000256" key="5">
    <source>
        <dbReference type="ARBA" id="ARBA00007902"/>
    </source>
</evidence>
<evidence type="ECO:0000256" key="9">
    <source>
        <dbReference type="ARBA" id="ARBA00022822"/>
    </source>
</evidence>
<dbReference type="InterPro" id="IPR013798">
    <property type="entry name" value="Indole-3-glycerol_P_synth_dom"/>
</dbReference>
<evidence type="ECO:0000256" key="15">
    <source>
        <dbReference type="HAMAP-Rule" id="MF_00135"/>
    </source>
</evidence>
<keyword evidence="7 15" id="KW-0028">Amino-acid biosynthesis</keyword>
<sequence>MHNHTPDATPTILADIVRARRTHLPNIAHRIRNIPEPQPSTRSLYHNLKAGNAFIMECKSASPSLGLIRADYNPSTIAQIYSQYAAGISVLCEPERFGGDYDHLAAVAATTHLPVLCKDFIIDPIQIRAARHYGADAILLMLSVLTDAEYRTLAAEAHRWNLDILTEVITETEVARAINLGANIFGINNRNLHDLSIDLTRTPTLARHVPDDAVIISESGIRNNVTVRTLKPYVHGFLVGSQLTSQPSIDYAARELIYGTTKICGLTSPAAAQAARAAGATHGGLIFEQASPRAITPTTARTIIAAEPGLKFVAVSRSTNAEEWAELAAIPGIAALQIHSPYQGSVDAEHALIDTIRQATGNRAEIWRAVSMTGPTGTAGTANQPGESDQAGPASQAEAGQEWARAVADRVDKLVLDAGDGGSGTSFNWETIPAELAGKTLLAGGINPQNLAEALAAGTAGLDLNSGFEYAPGKKDTGALNSAFDIIRAYYPHDPRA</sequence>
<dbReference type="GO" id="GO:0004640">
    <property type="term" value="F:phosphoribosylanthranilate isomerase activity"/>
    <property type="evidence" value="ECO:0007669"/>
    <property type="project" value="UniProtKB-UniRule"/>
</dbReference>
<dbReference type="Gene3D" id="3.20.20.70">
    <property type="entry name" value="Aldolase class I"/>
    <property type="match status" value="2"/>
</dbReference>
<evidence type="ECO:0000256" key="6">
    <source>
        <dbReference type="ARBA" id="ARBA00009847"/>
    </source>
</evidence>
<dbReference type="CDD" id="cd00405">
    <property type="entry name" value="PRAI"/>
    <property type="match status" value="1"/>
</dbReference>
<protein>
    <recommendedName>
        <fullName evidence="15">N-(5'-phosphoribosyl)anthranilate isomerase</fullName>
        <shortName evidence="15">PRAI</shortName>
        <ecNumber evidence="15">5.3.1.24</ecNumber>
    </recommendedName>
</protein>
<dbReference type="InterPro" id="IPR013785">
    <property type="entry name" value="Aldolase_TIM"/>
</dbReference>
<evidence type="ECO:0000256" key="4">
    <source>
        <dbReference type="ARBA" id="ARBA00004696"/>
    </source>
</evidence>
<dbReference type="GO" id="GO:0004425">
    <property type="term" value="F:indole-3-glycerol-phosphate synthase activity"/>
    <property type="evidence" value="ECO:0007669"/>
    <property type="project" value="UniProtKB-EC"/>
</dbReference>
<evidence type="ECO:0000256" key="2">
    <source>
        <dbReference type="ARBA" id="ARBA00001633"/>
    </source>
</evidence>
<feature type="compositionally biased region" description="Polar residues" evidence="16">
    <location>
        <begin position="373"/>
        <end position="387"/>
    </location>
</feature>
<evidence type="ECO:0000256" key="1">
    <source>
        <dbReference type="ARBA" id="ARBA00001164"/>
    </source>
</evidence>
<dbReference type="PANTHER" id="PTHR22854">
    <property type="entry name" value="TRYPTOPHAN BIOSYNTHESIS PROTEIN"/>
    <property type="match status" value="1"/>
</dbReference>
<keyword evidence="10 15" id="KW-0057">Aromatic amino acid biosynthesis</keyword>
<dbReference type="CDD" id="cd00331">
    <property type="entry name" value="IGPS"/>
    <property type="match status" value="1"/>
</dbReference>
<evidence type="ECO:0000256" key="13">
    <source>
        <dbReference type="ARBA" id="ARBA00023268"/>
    </source>
</evidence>
<comment type="function">
    <text evidence="14">Bifunctional enzyme that catalyzes two sequential steps of tryptophan biosynthetic pathway. The first reaction is catalyzed by the isomerase, coded by the TrpF domain; the second reaction is catalyzed by the synthase, coded by the TrpC domain.</text>
</comment>
<organism evidence="19 20">
    <name type="scientific">Corynebacterium matruchotii</name>
    <dbReference type="NCBI Taxonomy" id="43768"/>
    <lineage>
        <taxon>Bacteria</taxon>
        <taxon>Bacillati</taxon>
        <taxon>Actinomycetota</taxon>
        <taxon>Actinomycetes</taxon>
        <taxon>Mycobacteriales</taxon>
        <taxon>Corynebacteriaceae</taxon>
        <taxon>Corynebacterium</taxon>
    </lineage>
</organism>
<dbReference type="InterPro" id="IPR045186">
    <property type="entry name" value="Indole-3-glycerol_P_synth"/>
</dbReference>
<evidence type="ECO:0000313" key="19">
    <source>
        <dbReference type="EMBL" id="SPW24491.1"/>
    </source>
</evidence>
<comment type="caution">
    <text evidence="19">The sequence shown here is derived from an EMBL/GenBank/DDBJ whole genome shotgun (WGS) entry which is preliminary data.</text>
</comment>
<evidence type="ECO:0000256" key="12">
    <source>
        <dbReference type="ARBA" id="ARBA00023239"/>
    </source>
</evidence>
<evidence type="ECO:0000256" key="16">
    <source>
        <dbReference type="SAM" id="MobiDB-lite"/>
    </source>
</evidence>
<evidence type="ECO:0000256" key="10">
    <source>
        <dbReference type="ARBA" id="ARBA00023141"/>
    </source>
</evidence>
<dbReference type="AlphaFoldDB" id="A0A6H9XEU0"/>
<dbReference type="NCBIfam" id="NF006945">
    <property type="entry name" value="PRK09427.1"/>
    <property type="match status" value="1"/>
</dbReference>
<evidence type="ECO:0000256" key="14">
    <source>
        <dbReference type="ARBA" id="ARBA00025592"/>
    </source>
</evidence>
<comment type="catalytic activity">
    <reaction evidence="2">
        <text>1-(2-carboxyphenylamino)-1-deoxy-D-ribulose 5-phosphate + H(+) = (1S,2R)-1-C-(indol-3-yl)glycerol 3-phosphate + CO2 + H2O</text>
        <dbReference type="Rhea" id="RHEA:23476"/>
        <dbReference type="ChEBI" id="CHEBI:15377"/>
        <dbReference type="ChEBI" id="CHEBI:15378"/>
        <dbReference type="ChEBI" id="CHEBI:16526"/>
        <dbReference type="ChEBI" id="CHEBI:58613"/>
        <dbReference type="ChEBI" id="CHEBI:58866"/>
        <dbReference type="EC" id="4.1.1.48"/>
    </reaction>
</comment>
<feature type="domain" description="N-(5'phosphoribosyl) anthranilate isomerase (PRAI)" evidence="18">
    <location>
        <begin position="262"/>
        <end position="340"/>
    </location>
</feature>
<feature type="region of interest" description="Disordered" evidence="16">
    <location>
        <begin position="373"/>
        <end position="398"/>
    </location>
</feature>
<reference evidence="19 20" key="1">
    <citation type="submission" date="2018-06" db="EMBL/GenBank/DDBJ databases">
        <authorList>
            <consortium name="Pathogen Informatics"/>
            <person name="Doyle S."/>
        </authorList>
    </citation>
    <scope>NUCLEOTIDE SEQUENCE [LARGE SCALE GENOMIC DNA]</scope>
    <source>
        <strain evidence="19 20">NCTC10254</strain>
    </source>
</reference>
<dbReference type="InterPro" id="IPR011060">
    <property type="entry name" value="RibuloseP-bd_barrel"/>
</dbReference>
<comment type="catalytic activity">
    <reaction evidence="1 15">
        <text>N-(5-phospho-beta-D-ribosyl)anthranilate = 1-(2-carboxyphenylamino)-1-deoxy-D-ribulose 5-phosphate</text>
        <dbReference type="Rhea" id="RHEA:21540"/>
        <dbReference type="ChEBI" id="CHEBI:18277"/>
        <dbReference type="ChEBI" id="CHEBI:58613"/>
        <dbReference type="EC" id="5.3.1.24"/>
    </reaction>
</comment>
<dbReference type="PROSITE" id="PS00614">
    <property type="entry name" value="IGPS"/>
    <property type="match status" value="1"/>
</dbReference>
<evidence type="ECO:0000256" key="8">
    <source>
        <dbReference type="ARBA" id="ARBA00022793"/>
    </source>
</evidence>
<comment type="similarity">
    <text evidence="15">Belongs to the TrpF family.</text>
</comment>
<dbReference type="Pfam" id="PF00218">
    <property type="entry name" value="IGPS"/>
    <property type="match status" value="1"/>
</dbReference>
<comment type="pathway">
    <text evidence="4">Amino-acid biosynthesis; L-tryptophan biosynthesis; L-tryptophan from chorismate: step 4/5.</text>
</comment>
<dbReference type="EC" id="5.3.1.24" evidence="15"/>
<proteinExistence type="inferred from homology"/>
<dbReference type="Proteomes" id="UP000249886">
    <property type="component" value="Unassembled WGS sequence"/>
</dbReference>
<dbReference type="HAMAP" id="MF_00135">
    <property type="entry name" value="PRAI"/>
    <property type="match status" value="1"/>
</dbReference>